<protein>
    <submittedName>
        <fullName evidence="2">Uncharacterized protein</fullName>
    </submittedName>
</protein>
<sequence length="149" mass="16801">MNYLALIASLMTIAGLAQASGRYHAEVKQPVFIPHLLPHRDAGHQLKLAMFEASNDLLQARPLIKINPLQLIDTDIHDEEFQANQHHLNSWNTNTDQTCGEKQAQKDSLHADLWFPRTSSAQNVPELNALETIYLTKNIISAASRWLLI</sequence>
<dbReference type="AlphaFoldDB" id="A0A177WFX6"/>
<organism evidence="2 3">
    <name type="scientific">Batrachochytrium dendrobatidis (strain JEL423)</name>
    <dbReference type="NCBI Taxonomy" id="403673"/>
    <lineage>
        <taxon>Eukaryota</taxon>
        <taxon>Fungi</taxon>
        <taxon>Fungi incertae sedis</taxon>
        <taxon>Chytridiomycota</taxon>
        <taxon>Chytridiomycota incertae sedis</taxon>
        <taxon>Chytridiomycetes</taxon>
        <taxon>Rhizophydiales</taxon>
        <taxon>Rhizophydiales incertae sedis</taxon>
        <taxon>Batrachochytrium</taxon>
    </lineage>
</organism>
<name>A0A177WFX6_BATDL</name>
<dbReference type="VEuPathDB" id="FungiDB:BDEG_22906"/>
<evidence type="ECO:0000313" key="3">
    <source>
        <dbReference type="Proteomes" id="UP000077115"/>
    </source>
</evidence>
<evidence type="ECO:0000313" key="2">
    <source>
        <dbReference type="EMBL" id="OAJ39027.1"/>
    </source>
</evidence>
<feature type="chain" id="PRO_5008077535" evidence="1">
    <location>
        <begin position="20"/>
        <end position="149"/>
    </location>
</feature>
<feature type="signal peptide" evidence="1">
    <location>
        <begin position="1"/>
        <end position="19"/>
    </location>
</feature>
<proteinExistence type="predicted"/>
<reference evidence="2 3" key="1">
    <citation type="submission" date="2006-10" db="EMBL/GenBank/DDBJ databases">
        <title>The Genome Sequence of Batrachochytrium dendrobatidis JEL423.</title>
        <authorList>
            <consortium name="The Broad Institute Genome Sequencing Platform"/>
            <person name="Birren B."/>
            <person name="Lander E."/>
            <person name="Galagan J."/>
            <person name="Cuomo C."/>
            <person name="Devon K."/>
            <person name="Jaffe D."/>
            <person name="Butler J."/>
            <person name="Alvarez P."/>
            <person name="Gnerre S."/>
            <person name="Grabherr M."/>
            <person name="Kleber M."/>
            <person name="Mauceli E."/>
            <person name="Brockman W."/>
            <person name="Young S."/>
            <person name="LaButti K."/>
            <person name="Sykes S."/>
            <person name="DeCaprio D."/>
            <person name="Crawford M."/>
            <person name="Koehrsen M."/>
            <person name="Engels R."/>
            <person name="Montgomery P."/>
            <person name="Pearson M."/>
            <person name="Howarth C."/>
            <person name="Larson L."/>
            <person name="White J."/>
            <person name="O'Leary S."/>
            <person name="Kodira C."/>
            <person name="Zeng Q."/>
            <person name="Yandava C."/>
            <person name="Alvarado L."/>
            <person name="Longcore J."/>
            <person name="James T."/>
        </authorList>
    </citation>
    <scope>NUCLEOTIDE SEQUENCE [LARGE SCALE GENOMIC DNA]</scope>
    <source>
        <strain evidence="2 3">JEL423</strain>
    </source>
</reference>
<dbReference type="Proteomes" id="UP000077115">
    <property type="component" value="Unassembled WGS sequence"/>
</dbReference>
<dbReference type="EMBL" id="DS022302">
    <property type="protein sequence ID" value="OAJ39027.1"/>
    <property type="molecule type" value="Genomic_DNA"/>
</dbReference>
<evidence type="ECO:0000256" key="1">
    <source>
        <dbReference type="SAM" id="SignalP"/>
    </source>
</evidence>
<keyword evidence="1" id="KW-0732">Signal</keyword>
<reference evidence="2 3" key="2">
    <citation type="submission" date="2016-05" db="EMBL/GenBank/DDBJ databases">
        <title>Lineage-specific infection strategies underlie the spectrum of fungal disease in amphibians.</title>
        <authorList>
            <person name="Cuomo C.A."/>
            <person name="Farrer R.A."/>
            <person name="James T."/>
            <person name="Longcore J."/>
            <person name="Birren B."/>
        </authorList>
    </citation>
    <scope>NUCLEOTIDE SEQUENCE [LARGE SCALE GENOMIC DNA]</scope>
    <source>
        <strain evidence="2 3">JEL423</strain>
    </source>
</reference>
<accession>A0A177WFX6</accession>
<gene>
    <name evidence="2" type="ORF">BDEG_22906</name>
</gene>